<evidence type="ECO:0000256" key="2">
    <source>
        <dbReference type="ARBA" id="ARBA00022980"/>
    </source>
</evidence>
<comment type="similarity">
    <text evidence="1">Belongs to the universal ribosomal protein uS3 family.</text>
</comment>
<evidence type="ECO:0000256" key="1">
    <source>
        <dbReference type="ARBA" id="ARBA00010761"/>
    </source>
</evidence>
<dbReference type="GeneID" id="29292429"/>
<accession>A0A1D8D5W8</accession>
<organism evidence="4">
    <name type="scientific">Paramoeba pemaquidensis</name>
    <dbReference type="NCBI Taxonomy" id="180228"/>
    <lineage>
        <taxon>Eukaryota</taxon>
        <taxon>Amoebozoa</taxon>
        <taxon>Discosea</taxon>
        <taxon>Flabellinia</taxon>
        <taxon>Dactylopodida</taxon>
        <taxon>Paramoebidae</taxon>
        <taxon>Paramoeba</taxon>
    </lineage>
</organism>
<dbReference type="Gene3D" id="3.30.1140.32">
    <property type="entry name" value="Ribosomal protein S3, C-terminal domain"/>
    <property type="match status" value="1"/>
</dbReference>
<protein>
    <submittedName>
        <fullName evidence="4">Orf1594</fullName>
    </submittedName>
</protein>
<dbReference type="InterPro" id="IPR036419">
    <property type="entry name" value="Ribosomal_S3_C_sf"/>
</dbReference>
<dbReference type="EMBL" id="KX611830">
    <property type="protein sequence ID" value="AOS85527.1"/>
    <property type="molecule type" value="Genomic_DNA"/>
</dbReference>
<keyword evidence="2" id="KW-0689">Ribosomal protein</keyword>
<dbReference type="RefSeq" id="YP_009308389.1">
    <property type="nucleotide sequence ID" value="NC_031417.1"/>
</dbReference>
<name>A0A1D8D5W8_9EUKA</name>
<proteinExistence type="inferred from homology"/>
<evidence type="ECO:0000313" key="4">
    <source>
        <dbReference type="EMBL" id="AOS85527.1"/>
    </source>
</evidence>
<dbReference type="GO" id="GO:1990904">
    <property type="term" value="C:ribonucleoprotein complex"/>
    <property type="evidence" value="ECO:0007669"/>
    <property type="project" value="UniProtKB-KW"/>
</dbReference>
<dbReference type="SUPFAM" id="SSF54821">
    <property type="entry name" value="Ribosomal protein S3 C-terminal domain"/>
    <property type="match status" value="1"/>
</dbReference>
<sequence length="1594" mass="193016">MLHPIDYRLSKNKFWLSTWNSYSLKNYKNLILNDKILNVLGYIFKNCFKVSYSFASPWSNPRKHRKYFSNFIIGFDGRRAIKTGPNKVKKLPGFLIPEDYNIIRFHNFSILKIYFLIDKNLETYWAKKQKNWRSPLKYFNMRYNKNKNMINNPLRLNKNLVNLNIEKKNLKITGFFVYLFNLLNNNYVKQKLYFNLSDRINFFKTDTKHLYFRFYYDNFKLLNKVRNNYFLFYMINKKNSLVNNHKLGLLKQKSFNHNPNVLYFSGQNKKTNIKKLPLFNNSGFKINYSDYKKYISLYHINRSKKIKFFKNNLGGLVFYRRLLNNNSILNQINRINDSFFYSRKEIRKNIKKYFFYSKALVSNNLKIKNGFENFLNKKLKVVLLNSSKNNFPTFKKFNFDLNVSRKRGLTLFFNSLISMAPSSVTKKKLFLFKNKNKLNFIRKNLVKSSNQYCYKYNNNIKGALKPSINRNLHILNNRFENIISSFKNYNGNPNSNLIYQKQNYYNLKYFNNMVKNSKRSNLFINFNNFKKIIYFNKNFLNSFLKSNNYKTFFLKNYSSQNWVLLPKVLNLKIRCNNKIKKKQFYKIKRKKKLKINNYFNKLFINSTVFKTHFNKLLLKKNIYSYLINYRLEEIKDLFKSDKLSKKSNKRIKSNLFGRNRINMGNVLLSTTNFNKKKNYKYTLVDYDSLYFDSSKKFLNKKLNEYKTFLRIGKFNTLGFNNYPINNFNYDNFINYNYFSLLNNNYFFTSNTDNNLIDNTTSKAATFKNLVRLQKWSPSKTITPRFIFNMYFKKTFFKSFKNQDIYSKDNMDKINNRLEGLPKNNSSKLQKFKPYTFKSISKVHRYRSNKSILTKYITNEIKYNFILNFLSSMENKKTIPKKKLGYKSFKIWFKILSRAKGTVLLNNISPTKFNTLKLYNYSFTPFIRRFEKLMFSNKNIKVKETNISKEFSKKIKKYLSNHQILTIQKNSFINYVEKLQFKYFKRVKRSFKIGENKNIIIAPYKFLLEGLNRNNINISSEGLNKNFDNNFYTSLKRSSASKIKFNSVVSPNDYKYKMNVYNYFISNKKMKLKQFYLPINVNKKVKSIVPLVIKNRYVNNKIGYKKSHNMVINKYIKTRLSNIFLSSKTIQLMKNNKKTQVENFNYRVYGLAKKKSDFKFLNKKEFKKINELQPKTFLYWEHLKWFNTFVKTKFNFKVTNSYNSFKLYENFKNLNFYYYKNFKKYTNYSSLNSSQLLNNNYSKLNTFVFYSTIFRFRSSFLYLSNKKMFHKKKILSNWTYDVLFSSTSSKRLNYLPHTRFRSIRNSLYMWRINSRKLNLLFKYFKARTKFFKNKLNFVSNYAKRSSILSYLKSMESNFLRIKKSMQRELPLLSIKRYLTGQLKKLNNYIRILSKRQKKRLYFKSRQKRRFLNRNISKKLIHKISSNKPTVFKENKYIFKKLYTFVNKRFFLEKKNLIDYVKKFIEHLFLVIFKFNHLRVFYIKKYQINIMSTKAKLFKNLFNYRLATGFKVPFLVKVICKKLNFDKSLVGCKIGFFGRYSKKLRNRKLWKYVKQLKPSVISTPLDYYNILILQKWGITGIKLSILRKKTFNFIFN</sequence>
<keyword evidence="4" id="KW-0496">Mitochondrion</keyword>
<evidence type="ECO:0000256" key="3">
    <source>
        <dbReference type="ARBA" id="ARBA00023274"/>
    </source>
</evidence>
<keyword evidence="3" id="KW-0687">Ribonucleoprotein</keyword>
<dbReference type="GO" id="GO:0005840">
    <property type="term" value="C:ribosome"/>
    <property type="evidence" value="ECO:0007669"/>
    <property type="project" value="UniProtKB-KW"/>
</dbReference>
<geneLocation type="mitochondrion" evidence="4"/>
<reference evidence="4" key="1">
    <citation type="submission" date="2016-07" db="EMBL/GenBank/DDBJ databases">
        <title>Evolution of an obligate endosymbiont from a free-living kinetoplastid protist.</title>
        <authorList>
            <person name="Tanifuji G."/>
            <person name="Curtis B.A."/>
            <person name="Cenci U."/>
            <person name="David V."/>
            <person name="Dean S."/>
            <person name="Fiala I."/>
            <person name="Flegontov P."/>
            <person name="Kelly S."/>
            <person name="Johnson-MacKinnon J."/>
            <person name="Moog D."/>
            <person name="Nakayama T."/>
            <person name="Onodera N.T."/>
            <person name="Inagaki Y."/>
            <person name="Hashimoto T."/>
            <person name="Gull K."/>
            <person name="Lukes J."/>
            <person name="Archibald J.M."/>
        </authorList>
    </citation>
    <scope>NUCLEOTIDE SEQUENCE</scope>
</reference>
<gene>
    <name evidence="4" type="primary">orf1594</name>
</gene>